<evidence type="ECO:0000256" key="6">
    <source>
        <dbReference type="SAM" id="Phobius"/>
    </source>
</evidence>
<evidence type="ECO:0000256" key="4">
    <source>
        <dbReference type="ARBA" id="ARBA00023136"/>
    </source>
</evidence>
<dbReference type="AlphaFoldDB" id="A0A2J6SWW2"/>
<keyword evidence="3 6" id="KW-1133">Transmembrane helix</keyword>
<evidence type="ECO:0000313" key="8">
    <source>
        <dbReference type="Proteomes" id="UP000235371"/>
    </source>
</evidence>
<feature type="transmembrane region" description="Helical" evidence="6">
    <location>
        <begin position="315"/>
        <end position="336"/>
    </location>
</feature>
<proteinExistence type="predicted"/>
<dbReference type="RefSeq" id="XP_024732168.1">
    <property type="nucleotide sequence ID" value="XM_024878469.1"/>
</dbReference>
<feature type="transmembrane region" description="Helical" evidence="6">
    <location>
        <begin position="60"/>
        <end position="82"/>
    </location>
</feature>
<keyword evidence="4 6" id="KW-0472">Membrane</keyword>
<feature type="transmembrane region" description="Helical" evidence="6">
    <location>
        <begin position="516"/>
        <end position="540"/>
    </location>
</feature>
<feature type="transmembrane region" description="Helical" evidence="6">
    <location>
        <begin position="403"/>
        <end position="425"/>
    </location>
</feature>
<evidence type="ECO:0000256" key="5">
    <source>
        <dbReference type="SAM" id="MobiDB-lite"/>
    </source>
</evidence>
<comment type="subcellular location">
    <subcellularLocation>
        <location evidence="1">Membrane</location>
        <topology evidence="1">Multi-pass membrane protein</topology>
    </subcellularLocation>
</comment>
<evidence type="ECO:0000256" key="1">
    <source>
        <dbReference type="ARBA" id="ARBA00004141"/>
    </source>
</evidence>
<feature type="transmembrane region" description="Helical" evidence="6">
    <location>
        <begin position="130"/>
        <end position="152"/>
    </location>
</feature>
<gene>
    <name evidence="7" type="ORF">K444DRAFT_597213</name>
</gene>
<dbReference type="InParanoid" id="A0A2J6SWW2"/>
<feature type="transmembrane region" description="Helical" evidence="6">
    <location>
        <begin position="30"/>
        <end position="54"/>
    </location>
</feature>
<organism evidence="7 8">
    <name type="scientific">Hyaloscypha bicolor E</name>
    <dbReference type="NCBI Taxonomy" id="1095630"/>
    <lineage>
        <taxon>Eukaryota</taxon>
        <taxon>Fungi</taxon>
        <taxon>Dikarya</taxon>
        <taxon>Ascomycota</taxon>
        <taxon>Pezizomycotina</taxon>
        <taxon>Leotiomycetes</taxon>
        <taxon>Helotiales</taxon>
        <taxon>Hyaloscyphaceae</taxon>
        <taxon>Hyaloscypha</taxon>
        <taxon>Hyaloscypha bicolor</taxon>
    </lineage>
</organism>
<dbReference type="Proteomes" id="UP000235371">
    <property type="component" value="Unassembled WGS sequence"/>
</dbReference>
<reference evidence="7 8" key="1">
    <citation type="submission" date="2016-04" db="EMBL/GenBank/DDBJ databases">
        <title>A degradative enzymes factory behind the ericoid mycorrhizal symbiosis.</title>
        <authorList>
            <consortium name="DOE Joint Genome Institute"/>
            <person name="Martino E."/>
            <person name="Morin E."/>
            <person name="Grelet G."/>
            <person name="Kuo A."/>
            <person name="Kohler A."/>
            <person name="Daghino S."/>
            <person name="Barry K."/>
            <person name="Choi C."/>
            <person name="Cichocki N."/>
            <person name="Clum A."/>
            <person name="Copeland A."/>
            <person name="Hainaut M."/>
            <person name="Haridas S."/>
            <person name="Labutti K."/>
            <person name="Lindquist E."/>
            <person name="Lipzen A."/>
            <person name="Khouja H.-R."/>
            <person name="Murat C."/>
            <person name="Ohm R."/>
            <person name="Olson A."/>
            <person name="Spatafora J."/>
            <person name="Veneault-Fourrey C."/>
            <person name="Henrissat B."/>
            <person name="Grigoriev I."/>
            <person name="Martin F."/>
            <person name="Perotto S."/>
        </authorList>
    </citation>
    <scope>NUCLEOTIDE SEQUENCE [LARGE SCALE GENOMIC DNA]</scope>
    <source>
        <strain evidence="7 8">E</strain>
    </source>
</reference>
<dbReference type="GeneID" id="36586546"/>
<evidence type="ECO:0000256" key="2">
    <source>
        <dbReference type="ARBA" id="ARBA00022692"/>
    </source>
</evidence>
<name>A0A2J6SWW2_9HELO</name>
<sequence>MAGDNGSTSIASATLEAFKLVARLSWHRNLTAWVFIPVGVLVILLACFGVNSLIGLSSVSFPASVACLLVLFLALIVLDMIIGDRKTRAVVNIIDVPAGFALRWINIFFTPSFVLLPLSPPIGGVEVAKIIAVFLIGFFVVFIATACIARFLHLISGTSKRAITERAEEMGDESDAIPLADSTPRRQNSETTLTSGWSTPGFPGLPDDSTNDLIAPQRAQDPSRIRGTGGPPESDTPNQHVARSQILQAPLPLTRPQRWAAFINLNFDRLTYLFLFLFIGLPIYYSTGYAMPAQLTFNILAYFTALSLPARWRQFLHPVLVSSGITILGIWILGLIRGDSLNTSLSAYKTGTNYLDLWHGEKQLKMPGTGDLLVSALDASIVALALPMFSYRMELKRHFFAIVIPNVAVSIGSLFGYPVVCYAIGISARRSLAFAGRSLTLALATPAVKNLGGDANTVAALAIMSGILGALIGSRVLDWLKIPEEKDDYVTRGVTLGGNSSAIATAVLLVSDPRAAALSSLSMSLFGIITLALTSVPVIVKAIDSLVDL</sequence>
<dbReference type="EMBL" id="KZ613856">
    <property type="protein sequence ID" value="PMD55264.1"/>
    <property type="molecule type" value="Genomic_DNA"/>
</dbReference>
<evidence type="ECO:0000313" key="7">
    <source>
        <dbReference type="EMBL" id="PMD55264.1"/>
    </source>
</evidence>
<dbReference type="PANTHER" id="PTHR30249">
    <property type="entry name" value="PUTATIVE SEROTONIN TRANSPORTER"/>
    <property type="match status" value="1"/>
</dbReference>
<evidence type="ECO:0000256" key="3">
    <source>
        <dbReference type="ARBA" id="ARBA00022989"/>
    </source>
</evidence>
<feature type="transmembrane region" description="Helical" evidence="6">
    <location>
        <begin position="89"/>
        <end position="110"/>
    </location>
</feature>
<feature type="transmembrane region" description="Helical" evidence="6">
    <location>
        <begin position="372"/>
        <end position="391"/>
    </location>
</feature>
<dbReference type="OrthoDB" id="2502820at2759"/>
<feature type="compositionally biased region" description="Polar residues" evidence="5">
    <location>
        <begin position="189"/>
        <end position="198"/>
    </location>
</feature>
<feature type="region of interest" description="Disordered" evidence="5">
    <location>
        <begin position="166"/>
        <end position="239"/>
    </location>
</feature>
<feature type="transmembrane region" description="Helical" evidence="6">
    <location>
        <begin position="267"/>
        <end position="285"/>
    </location>
</feature>
<dbReference type="InterPro" id="IPR007300">
    <property type="entry name" value="CidB/LrgB"/>
</dbReference>
<keyword evidence="8" id="KW-1185">Reference proteome</keyword>
<keyword evidence="2 6" id="KW-0812">Transmembrane</keyword>
<dbReference type="PANTHER" id="PTHR30249:SF0">
    <property type="entry name" value="PLASTIDAL GLYCOLATE_GLYCERATE TRANSLOCATOR 1, CHLOROPLASTIC"/>
    <property type="match status" value="1"/>
</dbReference>
<feature type="transmembrane region" description="Helical" evidence="6">
    <location>
        <begin position="458"/>
        <end position="477"/>
    </location>
</feature>
<protein>
    <recommendedName>
        <fullName evidence="9">LrgB-domain-containing protein</fullName>
    </recommendedName>
</protein>
<accession>A0A2J6SWW2</accession>
<dbReference type="Pfam" id="PF04172">
    <property type="entry name" value="LrgB"/>
    <property type="match status" value="1"/>
</dbReference>
<dbReference type="GO" id="GO:0016020">
    <property type="term" value="C:membrane"/>
    <property type="evidence" value="ECO:0007669"/>
    <property type="project" value="UniProtKB-SubCell"/>
</dbReference>
<feature type="transmembrane region" description="Helical" evidence="6">
    <location>
        <begin position="489"/>
        <end position="510"/>
    </location>
</feature>
<evidence type="ECO:0008006" key="9">
    <source>
        <dbReference type="Google" id="ProtNLM"/>
    </source>
</evidence>
<dbReference type="STRING" id="1095630.A0A2J6SWW2"/>